<dbReference type="AlphaFoldDB" id="A0A6B8M837"/>
<name>A0A6B8M837_9HYPH</name>
<gene>
    <name evidence="2" type="ORF">F7D14_16465</name>
</gene>
<evidence type="ECO:0000313" key="3">
    <source>
        <dbReference type="Proteomes" id="UP000422569"/>
    </source>
</evidence>
<dbReference type="EMBL" id="CP044331">
    <property type="protein sequence ID" value="QGM98921.1"/>
    <property type="molecule type" value="Genomic_DNA"/>
</dbReference>
<evidence type="ECO:0000259" key="1">
    <source>
        <dbReference type="Pfam" id="PF12146"/>
    </source>
</evidence>
<accession>A0A6B8M837</accession>
<dbReference type="KEGG" id="mpar:F7D14_16465"/>
<dbReference type="InterPro" id="IPR029058">
    <property type="entry name" value="AB_hydrolase_fold"/>
</dbReference>
<dbReference type="PANTHER" id="PTHR11614">
    <property type="entry name" value="PHOSPHOLIPASE-RELATED"/>
    <property type="match status" value="1"/>
</dbReference>
<keyword evidence="3" id="KW-1185">Reference proteome</keyword>
<dbReference type="SUPFAM" id="SSF53474">
    <property type="entry name" value="alpha/beta-Hydrolases"/>
    <property type="match status" value="1"/>
</dbReference>
<dbReference type="InterPro" id="IPR051044">
    <property type="entry name" value="MAG_DAG_Lipase"/>
</dbReference>
<dbReference type="GO" id="GO:0016787">
    <property type="term" value="F:hydrolase activity"/>
    <property type="evidence" value="ECO:0007669"/>
    <property type="project" value="UniProtKB-KW"/>
</dbReference>
<reference evidence="2 3" key="1">
    <citation type="submission" date="2019-09" db="EMBL/GenBank/DDBJ databases">
        <title>Isolation and complete genome sequencing of Methylocystis species.</title>
        <authorList>
            <person name="Rumah B.L."/>
            <person name="Stead C.E."/>
            <person name="Stevens B.C."/>
            <person name="Minton N.P."/>
            <person name="Grosse-Honebrink A."/>
            <person name="Zhang Y."/>
        </authorList>
    </citation>
    <scope>NUCLEOTIDE SEQUENCE [LARGE SCALE GENOMIC DNA]</scope>
    <source>
        <strain evidence="2 3">BRCS2</strain>
    </source>
</reference>
<feature type="domain" description="Serine aminopeptidase S33" evidence="1">
    <location>
        <begin position="39"/>
        <end position="294"/>
    </location>
</feature>
<sequence length="314" mass="34729">MLELVATPENPIPDGALVHQLKSYDGARLRAATFPAPGSARGTVAVFQGHNEFIEKYFETIEDLRQRGFDVVALDWRGQAGSERELDDPRKGHVDDFSQYQRDLEVFVAQVLAPRPQPWFALAHSMGGAIMLDMAHSSRPPFERMVVTAPMVDLANLVFPRGARWLADTLDMLGLGGQFIPFGGGRNYLELPFEGNKLTTDPVRFARNAGIVRAAPSLVIGDPTIGWVNAAFRLMNRFAAPEYARSIRTPILAYSAGLENVVSNPAIERFAQNLNNGALVPIPGAKHEILMERDELREQFWKAFDAFVPGMGRA</sequence>
<dbReference type="Pfam" id="PF12146">
    <property type="entry name" value="Hydrolase_4"/>
    <property type="match status" value="1"/>
</dbReference>
<dbReference type="Gene3D" id="3.40.50.1820">
    <property type="entry name" value="alpha/beta hydrolase"/>
    <property type="match status" value="1"/>
</dbReference>
<keyword evidence="2" id="KW-0378">Hydrolase</keyword>
<protein>
    <submittedName>
        <fullName evidence="2">Alpha/beta hydrolase</fullName>
    </submittedName>
</protein>
<evidence type="ECO:0000313" key="2">
    <source>
        <dbReference type="EMBL" id="QGM98921.1"/>
    </source>
</evidence>
<dbReference type="RefSeq" id="WP_016920538.1">
    <property type="nucleotide sequence ID" value="NZ_CP044331.1"/>
</dbReference>
<dbReference type="InterPro" id="IPR022742">
    <property type="entry name" value="Hydrolase_4"/>
</dbReference>
<dbReference type="Proteomes" id="UP000422569">
    <property type="component" value="Chromosome"/>
</dbReference>
<proteinExistence type="predicted"/>
<organism evidence="2 3">
    <name type="scientific">Methylocystis parvus</name>
    <dbReference type="NCBI Taxonomy" id="134"/>
    <lineage>
        <taxon>Bacteria</taxon>
        <taxon>Pseudomonadati</taxon>
        <taxon>Pseudomonadota</taxon>
        <taxon>Alphaproteobacteria</taxon>
        <taxon>Hyphomicrobiales</taxon>
        <taxon>Methylocystaceae</taxon>
        <taxon>Methylocystis</taxon>
    </lineage>
</organism>